<evidence type="ECO:0000256" key="1">
    <source>
        <dbReference type="ARBA" id="ARBA00001957"/>
    </source>
</evidence>
<sequence>MSVVRADTAIPLDEVVEAVAETLDVPPASVGVDTPLIALGLESFTAVRLRRHLLDTTGVALALTDFLGQATARTVAAALNAQDEDAGGPSADEPSDESFPLTPIQTAYWVGRDPGFPLGGVATFYYREFEHDTPVGHDEAARLGTAWNALVRRHSALRMVVDDDATGRVLATVPHHEIPVTDLRDLPPDEAARVAAELREKWSHQTRPTGCWPLFDLNLVLLPGQRSRVCVGVDVLSLDLAGWMQVMGEWGALVADPDTPLPEPGTTFAEVARRRAAQRLGPDDDRARRYWADRALPPGPALPTVTDVASVRRHRFTRTATELDAERWAALRRAASDHGVSPTALLLAACGLTLARWSPVADFCLNTTLFDRPDDPELAHVVGDFTSTMLVRMPVWEARDGFAAYVRAVNERFWSDMDHRGAGGTQAVRPGGNAIDAPPHPVVFTSGLGLTTGDADPAAWLGSEVYGISQTPQVLLDHIVHEEAGRLKVWWDGVDGVYPEGLVAGMADAHLRLLTALAGEPDSWEDPSLGWTPSFRPDVPLDVAPFADAGPLLDDPLRAAADLDPGAPALLDSRSSLSHGELARDADAIGRRLAASGVGPGDLVAVSAPKSIDQVVALLGVAASGAGYVPVEPSWPVERVASVCAQAGIEHALVTGDVPSIWPETVRVHRLDAADGGSTAPVRPSPEELAYVIFTSGSTGRPKGVAIEHRAARTTIDDLVDRFPITRDDRMLALSAFSFDLSVHDVFGVLGVGGALVVPDAERQRDPEHWLDLMDRHGVTLWNTAPALLEMLVEYAEIDPALARRALRALRLVFLSGDWIPVTLPDRLRELAPQAQVVSLGGATEASIWSICHPIGEVDPEWPSIPYGSALRGQSFHVLDEEGLPVPVGVPGELHIGGDGLARGYVGDAEQTAQRFAVHPVLGHRLYRTGDLGRWRLDGTIEFLGRADRQVKVRGHRIELGEVESVLDRAAGVRKSVAAVVPGPDDRPRLIAFVVPADPAAPPAAPDLSAHLLTRVPQYMVPSRFTFLPELPITANGKVDHTALPNPYRRDEIPAAVPEQSAVDVREPLWLTEAVARAAELGLEVSLTVGPGAHTPSDALAAAAQWSRATATAAAALGVELRESLNADGLLRLTVPAAPARQRPVAPRTGVAAPPVAAEAAAQAVTAGAAAPAGPELEETVLAVFRSVLGPHADATTSFFELGATSLSLVLAYRRLTAQGFGTLTVVDLFANPTVRSLAAFLAPVAAPEPVPDPVAAVPRPQGRRDARRRAEQVVR</sequence>
<feature type="region of interest" description="Disordered" evidence="9">
    <location>
        <begin position="1251"/>
        <end position="1276"/>
    </location>
</feature>
<dbReference type="Gene3D" id="1.10.1200.10">
    <property type="entry name" value="ACP-like"/>
    <property type="match status" value="2"/>
</dbReference>
<feature type="domain" description="Carrier" evidence="10">
    <location>
        <begin position="1172"/>
        <end position="1246"/>
    </location>
</feature>
<dbReference type="Pfam" id="PF00501">
    <property type="entry name" value="AMP-binding"/>
    <property type="match status" value="1"/>
</dbReference>
<name>A0A1H9WS66_9PSEU</name>
<dbReference type="GO" id="GO:0005737">
    <property type="term" value="C:cytoplasm"/>
    <property type="evidence" value="ECO:0007669"/>
    <property type="project" value="TreeGrafter"/>
</dbReference>
<dbReference type="GO" id="GO:0044550">
    <property type="term" value="P:secondary metabolite biosynthetic process"/>
    <property type="evidence" value="ECO:0007669"/>
    <property type="project" value="TreeGrafter"/>
</dbReference>
<protein>
    <recommendedName>
        <fullName evidence="4">Phenyloxazoline synthase MbtB</fullName>
    </recommendedName>
    <alternativeName>
        <fullName evidence="8">Mycobactin synthetase protein B</fullName>
    </alternativeName>
</protein>
<dbReference type="Gene3D" id="3.30.300.30">
    <property type="match status" value="1"/>
</dbReference>
<feature type="domain" description="Carrier" evidence="10">
    <location>
        <begin position="6"/>
        <end position="83"/>
    </location>
</feature>
<evidence type="ECO:0000313" key="12">
    <source>
        <dbReference type="Proteomes" id="UP000199503"/>
    </source>
</evidence>
<dbReference type="Gene3D" id="3.30.559.10">
    <property type="entry name" value="Chloramphenicol acetyltransferase-like domain"/>
    <property type="match status" value="1"/>
</dbReference>
<dbReference type="Gene3D" id="3.30.559.30">
    <property type="entry name" value="Nonribosomal peptide synthetase, condensation domain"/>
    <property type="match status" value="1"/>
</dbReference>
<dbReference type="Pfam" id="PF00668">
    <property type="entry name" value="Condensation"/>
    <property type="match status" value="1"/>
</dbReference>
<dbReference type="SUPFAM" id="SSF52777">
    <property type="entry name" value="CoA-dependent acyltransferases"/>
    <property type="match status" value="2"/>
</dbReference>
<evidence type="ECO:0000256" key="6">
    <source>
        <dbReference type="ARBA" id="ARBA00022553"/>
    </source>
</evidence>
<dbReference type="EMBL" id="FOFV01000024">
    <property type="protein sequence ID" value="SES36772.1"/>
    <property type="molecule type" value="Genomic_DNA"/>
</dbReference>
<dbReference type="Gene3D" id="3.40.50.980">
    <property type="match status" value="2"/>
</dbReference>
<dbReference type="SUPFAM" id="SSF47336">
    <property type="entry name" value="ACP-like"/>
    <property type="match status" value="2"/>
</dbReference>
<organism evidence="11 12">
    <name type="scientific">Lentzea albida</name>
    <dbReference type="NCBI Taxonomy" id="65499"/>
    <lineage>
        <taxon>Bacteria</taxon>
        <taxon>Bacillati</taxon>
        <taxon>Actinomycetota</taxon>
        <taxon>Actinomycetes</taxon>
        <taxon>Pseudonocardiales</taxon>
        <taxon>Pseudonocardiaceae</taxon>
        <taxon>Lentzea</taxon>
    </lineage>
</organism>
<gene>
    <name evidence="11" type="ORF">SAMN04488000_12462</name>
</gene>
<accession>A0A1H9WS66</accession>
<evidence type="ECO:0000256" key="4">
    <source>
        <dbReference type="ARBA" id="ARBA00016743"/>
    </source>
</evidence>
<dbReference type="InterPro" id="IPR010071">
    <property type="entry name" value="AA_adenyl_dom"/>
</dbReference>
<evidence type="ECO:0000256" key="7">
    <source>
        <dbReference type="ARBA" id="ARBA00022598"/>
    </source>
</evidence>
<keyword evidence="12" id="KW-1185">Reference proteome</keyword>
<dbReference type="InterPro" id="IPR020806">
    <property type="entry name" value="PKS_PP-bd"/>
</dbReference>
<dbReference type="InterPro" id="IPR000873">
    <property type="entry name" value="AMP-dep_synth/lig_dom"/>
</dbReference>
<keyword evidence="7" id="KW-0436">Ligase</keyword>
<dbReference type="Pfam" id="PF13193">
    <property type="entry name" value="AMP-binding_C"/>
    <property type="match status" value="1"/>
</dbReference>
<evidence type="ECO:0000256" key="9">
    <source>
        <dbReference type="SAM" id="MobiDB-lite"/>
    </source>
</evidence>
<dbReference type="Gene3D" id="2.30.38.10">
    <property type="entry name" value="Luciferase, Domain 3"/>
    <property type="match status" value="1"/>
</dbReference>
<reference evidence="12" key="1">
    <citation type="submission" date="2016-10" db="EMBL/GenBank/DDBJ databases">
        <authorList>
            <person name="Varghese N."/>
            <person name="Submissions S."/>
        </authorList>
    </citation>
    <scope>NUCLEOTIDE SEQUENCE [LARGE SCALE GENOMIC DNA]</scope>
    <source>
        <strain evidence="12">DSM 44437</strain>
    </source>
</reference>
<dbReference type="NCBIfam" id="TIGR01733">
    <property type="entry name" value="AA-adenyl-dom"/>
    <property type="match status" value="1"/>
</dbReference>
<evidence type="ECO:0000256" key="3">
    <source>
        <dbReference type="ARBA" id="ARBA00007380"/>
    </source>
</evidence>
<dbReference type="InterPro" id="IPR057737">
    <property type="entry name" value="Condensation_MtbB-like"/>
</dbReference>
<evidence type="ECO:0000259" key="10">
    <source>
        <dbReference type="PROSITE" id="PS50075"/>
    </source>
</evidence>
<evidence type="ECO:0000256" key="5">
    <source>
        <dbReference type="ARBA" id="ARBA00022450"/>
    </source>
</evidence>
<dbReference type="InterPro" id="IPR025110">
    <property type="entry name" value="AMP-bd_C"/>
</dbReference>
<dbReference type="InterPro" id="IPR001242">
    <property type="entry name" value="Condensation_dom"/>
</dbReference>
<dbReference type="RefSeq" id="WP_218159903.1">
    <property type="nucleotide sequence ID" value="NZ_FOFV01000024.1"/>
</dbReference>
<comment type="cofactor">
    <cofactor evidence="1">
        <name>pantetheine 4'-phosphate</name>
        <dbReference type="ChEBI" id="CHEBI:47942"/>
    </cofactor>
</comment>
<proteinExistence type="inferred from homology"/>
<dbReference type="Proteomes" id="UP000199503">
    <property type="component" value="Unassembled WGS sequence"/>
</dbReference>
<dbReference type="GO" id="GO:0031177">
    <property type="term" value="F:phosphopantetheine binding"/>
    <property type="evidence" value="ECO:0007669"/>
    <property type="project" value="InterPro"/>
</dbReference>
<keyword evidence="5" id="KW-0596">Phosphopantetheine</keyword>
<dbReference type="SUPFAM" id="SSF56801">
    <property type="entry name" value="Acetyl-CoA synthetase-like"/>
    <property type="match status" value="1"/>
</dbReference>
<keyword evidence="6" id="KW-0597">Phosphoprotein</keyword>
<dbReference type="Pfam" id="PF00550">
    <property type="entry name" value="PP-binding"/>
    <property type="match status" value="2"/>
</dbReference>
<dbReference type="GO" id="GO:0043041">
    <property type="term" value="P:amino acid activation for nonribosomal peptide biosynthetic process"/>
    <property type="evidence" value="ECO:0007669"/>
    <property type="project" value="TreeGrafter"/>
</dbReference>
<dbReference type="PANTHER" id="PTHR45527">
    <property type="entry name" value="NONRIBOSOMAL PEPTIDE SYNTHETASE"/>
    <property type="match status" value="1"/>
</dbReference>
<comment type="pathway">
    <text evidence="2">Siderophore biosynthesis; mycobactin biosynthesis.</text>
</comment>
<dbReference type="FunFam" id="3.40.50.12780:FF:000012">
    <property type="entry name" value="Non-ribosomal peptide synthetase"/>
    <property type="match status" value="1"/>
</dbReference>
<evidence type="ECO:0000256" key="2">
    <source>
        <dbReference type="ARBA" id="ARBA00005102"/>
    </source>
</evidence>
<comment type="similarity">
    <text evidence="3">Belongs to the ATP-dependent AMP-binding enzyme family. MbtB subfamily.</text>
</comment>
<dbReference type="PROSITE" id="PS00455">
    <property type="entry name" value="AMP_BINDING"/>
    <property type="match status" value="1"/>
</dbReference>
<evidence type="ECO:0000313" key="11">
    <source>
        <dbReference type="EMBL" id="SES36772.1"/>
    </source>
</evidence>
<dbReference type="PANTHER" id="PTHR45527:SF10">
    <property type="entry name" value="PYOCHELIN SYNTHASE PCHF"/>
    <property type="match status" value="1"/>
</dbReference>
<feature type="compositionally biased region" description="Basic and acidic residues" evidence="9">
    <location>
        <begin position="1263"/>
        <end position="1276"/>
    </location>
</feature>
<dbReference type="CDD" id="cd19535">
    <property type="entry name" value="Cyc_NRPS"/>
    <property type="match status" value="1"/>
</dbReference>
<dbReference type="InterPro" id="IPR023213">
    <property type="entry name" value="CAT-like_dom_sf"/>
</dbReference>
<dbReference type="GO" id="GO:0000036">
    <property type="term" value="F:acyl carrier activity"/>
    <property type="evidence" value="ECO:0007669"/>
    <property type="project" value="TreeGrafter"/>
</dbReference>
<dbReference type="FunFam" id="3.30.559.10:FF:000023">
    <property type="entry name" value="Non-ribosomal peptide synthetase"/>
    <property type="match status" value="1"/>
</dbReference>
<dbReference type="PROSITE" id="PS50075">
    <property type="entry name" value="CARRIER"/>
    <property type="match status" value="2"/>
</dbReference>
<evidence type="ECO:0000256" key="8">
    <source>
        <dbReference type="ARBA" id="ARBA00033440"/>
    </source>
</evidence>
<dbReference type="InterPro" id="IPR036736">
    <property type="entry name" value="ACP-like_sf"/>
</dbReference>
<dbReference type="SMART" id="SM00823">
    <property type="entry name" value="PKS_PP"/>
    <property type="match status" value="2"/>
</dbReference>
<dbReference type="AlphaFoldDB" id="A0A1H9WS66"/>
<dbReference type="InterPro" id="IPR045851">
    <property type="entry name" value="AMP-bd_C_sf"/>
</dbReference>
<dbReference type="GO" id="GO:0016874">
    <property type="term" value="F:ligase activity"/>
    <property type="evidence" value="ECO:0007669"/>
    <property type="project" value="UniProtKB-KW"/>
</dbReference>
<dbReference type="InterPro" id="IPR020845">
    <property type="entry name" value="AMP-binding_CS"/>
</dbReference>
<dbReference type="InterPro" id="IPR009081">
    <property type="entry name" value="PP-bd_ACP"/>
</dbReference>
<dbReference type="STRING" id="65499.SAMN04488000_12462"/>